<feature type="signal peptide" evidence="1">
    <location>
        <begin position="1"/>
        <end position="17"/>
    </location>
</feature>
<accession>A0A2C6KGX5</accession>
<dbReference type="RefSeq" id="XP_067917376.1">
    <property type="nucleotide sequence ID" value="XM_068070647.1"/>
</dbReference>
<reference evidence="2 3" key="1">
    <citation type="journal article" date="2017" name="Int. J. Parasitol.">
        <title>The genome of the protozoan parasite Cystoisospora suis and a reverse vaccinology approach to identify vaccine candidates.</title>
        <authorList>
            <person name="Palmieri N."/>
            <person name="Shrestha A."/>
            <person name="Ruttkowski B."/>
            <person name="Beck T."/>
            <person name="Vogl C."/>
            <person name="Tomley F."/>
            <person name="Blake D.P."/>
            <person name="Joachim A."/>
        </authorList>
    </citation>
    <scope>NUCLEOTIDE SEQUENCE [LARGE SCALE GENOMIC DNA]</scope>
    <source>
        <strain evidence="2 3">Wien I</strain>
    </source>
</reference>
<evidence type="ECO:0000313" key="3">
    <source>
        <dbReference type="Proteomes" id="UP000221165"/>
    </source>
</evidence>
<dbReference type="GeneID" id="94433858"/>
<name>A0A2C6KGX5_9APIC</name>
<comment type="caution">
    <text evidence="2">The sequence shown here is derived from an EMBL/GenBank/DDBJ whole genome shotgun (WGS) entry which is preliminary data.</text>
</comment>
<dbReference type="Proteomes" id="UP000221165">
    <property type="component" value="Unassembled WGS sequence"/>
</dbReference>
<protein>
    <recommendedName>
        <fullName evidence="4">Transmembrane protein</fullName>
    </recommendedName>
</protein>
<evidence type="ECO:0008006" key="4">
    <source>
        <dbReference type="Google" id="ProtNLM"/>
    </source>
</evidence>
<proteinExistence type="predicted"/>
<feature type="chain" id="PRO_5012903273" description="Transmembrane protein" evidence="1">
    <location>
        <begin position="18"/>
        <end position="154"/>
    </location>
</feature>
<dbReference type="VEuPathDB" id="ToxoDB:CSUI_010544"/>
<gene>
    <name evidence="2" type="ORF">CSUI_010544</name>
</gene>
<keyword evidence="1" id="KW-0732">Signal</keyword>
<evidence type="ECO:0000313" key="2">
    <source>
        <dbReference type="EMBL" id="PHJ15644.1"/>
    </source>
</evidence>
<evidence type="ECO:0000256" key="1">
    <source>
        <dbReference type="SAM" id="SignalP"/>
    </source>
</evidence>
<dbReference type="EMBL" id="MIGC01007707">
    <property type="protein sequence ID" value="PHJ15644.1"/>
    <property type="molecule type" value="Genomic_DNA"/>
</dbReference>
<organism evidence="2 3">
    <name type="scientific">Cystoisospora suis</name>
    <dbReference type="NCBI Taxonomy" id="483139"/>
    <lineage>
        <taxon>Eukaryota</taxon>
        <taxon>Sar</taxon>
        <taxon>Alveolata</taxon>
        <taxon>Apicomplexa</taxon>
        <taxon>Conoidasida</taxon>
        <taxon>Coccidia</taxon>
        <taxon>Eucoccidiorida</taxon>
        <taxon>Eimeriorina</taxon>
        <taxon>Sarcocystidae</taxon>
        <taxon>Cystoisospora</taxon>
    </lineage>
</organism>
<keyword evidence="3" id="KW-1185">Reference proteome</keyword>
<sequence>MMSRAAWVCLAVAGVWSASHPNGFARAVQDAAVFGSTAAASIHAAPPAVNFSEDASEALSKVASTLRKRGSTATGAPRFLPRTRTLKVLSAVAVVSAFFFSALKFWHCRSVESKSTRGEPDLSRDRTATSRRLSAADNCVGSTLKDLLSFAFQR</sequence>
<dbReference type="AlphaFoldDB" id="A0A2C6KGX5"/>